<dbReference type="PANTHER" id="PTHR12654:SF4">
    <property type="entry name" value="PB1 DOMAIN-CONTAINING PROTEIN"/>
    <property type="match status" value="1"/>
</dbReference>
<evidence type="ECO:0000313" key="3">
    <source>
        <dbReference type="EMBL" id="NGN69822.1"/>
    </source>
</evidence>
<gene>
    <name evidence="3" type="ORF">G5C51_38785</name>
</gene>
<dbReference type="InterPro" id="IPR006775">
    <property type="entry name" value="GH116_catalytic"/>
</dbReference>
<evidence type="ECO:0008006" key="5">
    <source>
        <dbReference type="Google" id="ProtNLM"/>
    </source>
</evidence>
<dbReference type="AlphaFoldDB" id="A0A6G4UCT8"/>
<reference evidence="3 4" key="1">
    <citation type="submission" date="2020-02" db="EMBL/GenBank/DDBJ databases">
        <title>Whole-genome analyses of novel actinobacteria.</title>
        <authorList>
            <person name="Sahin N."/>
        </authorList>
    </citation>
    <scope>NUCLEOTIDE SEQUENCE [LARGE SCALE GENOMIC DNA]</scope>
    <source>
        <strain evidence="3 4">A7024</strain>
    </source>
</reference>
<evidence type="ECO:0000259" key="2">
    <source>
        <dbReference type="Pfam" id="PF12215"/>
    </source>
</evidence>
<dbReference type="InterPro" id="IPR052566">
    <property type="entry name" value="Non-lysos_glucosylceramidase"/>
</dbReference>
<dbReference type="InterPro" id="IPR012341">
    <property type="entry name" value="6hp_glycosidase-like_sf"/>
</dbReference>
<dbReference type="GO" id="GO:0005975">
    <property type="term" value="P:carbohydrate metabolic process"/>
    <property type="evidence" value="ECO:0007669"/>
    <property type="project" value="InterPro"/>
</dbReference>
<dbReference type="Gene3D" id="1.50.10.10">
    <property type="match status" value="1"/>
</dbReference>
<dbReference type="InterPro" id="IPR024462">
    <property type="entry name" value="GH116_N"/>
</dbReference>
<dbReference type="InterPro" id="IPR008928">
    <property type="entry name" value="6-hairpin_glycosidase_sf"/>
</dbReference>
<dbReference type="PANTHER" id="PTHR12654">
    <property type="entry name" value="BILE ACID BETA-GLUCOSIDASE-RELATED"/>
    <property type="match status" value="1"/>
</dbReference>
<proteinExistence type="predicted"/>
<protein>
    <recommendedName>
        <fullName evidence="5">Beta-glucocerebrosidase 2-like protein</fullName>
    </recommendedName>
</protein>
<comment type="caution">
    <text evidence="3">The sequence shown here is derived from an EMBL/GenBank/DDBJ whole genome shotgun (WGS) entry which is preliminary data.</text>
</comment>
<name>A0A6G4UCT8_9ACTN</name>
<dbReference type="Pfam" id="PF12215">
    <property type="entry name" value="Glyco_hydr_116N"/>
    <property type="match status" value="1"/>
</dbReference>
<organism evidence="3 4">
    <name type="scientific">Streptomyces coryli</name>
    <dbReference type="NCBI Taxonomy" id="1128680"/>
    <lineage>
        <taxon>Bacteria</taxon>
        <taxon>Bacillati</taxon>
        <taxon>Actinomycetota</taxon>
        <taxon>Actinomycetes</taxon>
        <taxon>Kitasatosporales</taxon>
        <taxon>Streptomycetaceae</taxon>
        <taxon>Streptomyces</taxon>
    </lineage>
</organism>
<accession>A0A6G4UCT8</accession>
<feature type="domain" description="Glycosyl-hydrolase family 116 catalytic region" evidence="1">
    <location>
        <begin position="622"/>
        <end position="887"/>
    </location>
</feature>
<dbReference type="Pfam" id="PF04685">
    <property type="entry name" value="DUF608"/>
    <property type="match status" value="1"/>
</dbReference>
<evidence type="ECO:0000313" key="4">
    <source>
        <dbReference type="Proteomes" id="UP000481583"/>
    </source>
</evidence>
<feature type="domain" description="Glycosyl-hydrolase family 116 N-terminal" evidence="2">
    <location>
        <begin position="42"/>
        <end position="193"/>
    </location>
</feature>
<dbReference type="GO" id="GO:0008422">
    <property type="term" value="F:beta-glucosidase activity"/>
    <property type="evidence" value="ECO:0007669"/>
    <property type="project" value="TreeGrafter"/>
</dbReference>
<dbReference type="Proteomes" id="UP000481583">
    <property type="component" value="Unassembled WGS sequence"/>
</dbReference>
<dbReference type="SUPFAM" id="SSF48208">
    <property type="entry name" value="Six-hairpin glycosidases"/>
    <property type="match status" value="1"/>
</dbReference>
<sequence>MRPQSAIAVPAAKGIDDDWLKKIAAPGKATEYRSPAALANIGMPVGGVAAGQVYLAGDGRLWLWEVFNPDAFPYGGADWQGVHYADPIKQQSPFKSGFALRWDGPSKGTKSLDSDGFTDVTFQGRYPVATISYADPAAPVAVTLQAYSPFVPTATADSSLPATVLEYTLKNTSTETVTAKLLGYAENPVCVRSRKAQPVILTAAPFAAGGATGVQHSAKPGAQAEPPREEIVFEDWERTDYGADWTVSGTAFGAGPVTEAECPDYFKREGALNITGSRFVTSHHFRAGGDAGAADDAKGKLVSKPFTVSRRYVAVNTGGGNQTGKACVNVIVDGKTVATFTGRNTETLSPRAYDISAYEGKQATIEIVDEATGGWGHINVDRIWFTDEPVGAKPMAELTDNGTFAVAAAHPDAEVRPSIADWSTPAALFDSADAPAEADGGRTTVTGTVTVPVTLAPGEERLVRYVLSWHFDLVDRKLFGYLTGADQLRRHYGTRFKDARDVAAVIGTRGAELATATHQFVRTWYEDSTLPQWFLERTLVPASTAATSTVHRFQDGRFYAWEGIYCCDGTCTHVWNYAQSLARLFPDLERDTRERVDYGIAFHADTGAIDYRGEAAKHVAHDGQCGNVLRTYREHLMSKDNAFLTRVWPKAKKATEYLIGADGSDQDGVLEGEQYNTLDASWYGEIPWISGLYIAALHAAAAMADDMHDTAFASKCRELAAKGTAQLDAKMWNAEYGYFEQLIDPAHAGAINSNRGCHIDQMYGQTYAFQLGLPRVFPEQKARTALTNMYKNNFLPDAQAYKDESGIPGGRVYSTEGEAGTLLCTWPFGGSDTAPGDGEPFAIGYFNEVWTGLEYQFAAQLMAEGMTDQALAVTRAVHDRHSAEKRNPYNEIECSDHYARAMMSHAVYLAALGFEYHGPRGHLGFAPKLDADDFAAAFTSAEGWGLYRQTRTTTSVRSEVEVRYGTLRLASLAVPADATRATVSKRGANGRTAKVAVRKVKAADGRTVVTLGEAITLHAGDALVVTVR</sequence>
<keyword evidence="4" id="KW-1185">Reference proteome</keyword>
<dbReference type="EMBL" id="JAAKZV010000348">
    <property type="protein sequence ID" value="NGN69822.1"/>
    <property type="molecule type" value="Genomic_DNA"/>
</dbReference>
<evidence type="ECO:0000259" key="1">
    <source>
        <dbReference type="Pfam" id="PF04685"/>
    </source>
</evidence>